<dbReference type="AlphaFoldDB" id="A0A9N9HWN6"/>
<comment type="caution">
    <text evidence="2">The sequence shown here is derived from an EMBL/GenBank/DDBJ whole genome shotgun (WGS) entry which is preliminary data.</text>
</comment>
<feature type="compositionally biased region" description="Basic and acidic residues" evidence="1">
    <location>
        <begin position="214"/>
        <end position="231"/>
    </location>
</feature>
<gene>
    <name evidence="2" type="ORF">ALEPTO_LOCUS11871</name>
</gene>
<evidence type="ECO:0000256" key="1">
    <source>
        <dbReference type="SAM" id="MobiDB-lite"/>
    </source>
</evidence>
<feature type="non-terminal residue" evidence="2">
    <location>
        <position position="1"/>
    </location>
</feature>
<dbReference type="Proteomes" id="UP000789508">
    <property type="component" value="Unassembled WGS sequence"/>
</dbReference>
<feature type="compositionally biased region" description="Low complexity" evidence="1">
    <location>
        <begin position="75"/>
        <end position="101"/>
    </location>
</feature>
<feature type="compositionally biased region" description="Polar residues" evidence="1">
    <location>
        <begin position="40"/>
        <end position="55"/>
    </location>
</feature>
<accession>A0A9N9HWN6</accession>
<proteinExistence type="predicted"/>
<feature type="region of interest" description="Disordered" evidence="1">
    <location>
        <begin position="40"/>
        <end position="101"/>
    </location>
</feature>
<dbReference type="EMBL" id="CAJVPS010022086">
    <property type="protein sequence ID" value="CAG8709744.1"/>
    <property type="molecule type" value="Genomic_DNA"/>
</dbReference>
<feature type="region of interest" description="Disordered" evidence="1">
    <location>
        <begin position="214"/>
        <end position="253"/>
    </location>
</feature>
<keyword evidence="3" id="KW-1185">Reference proteome</keyword>
<protein>
    <submittedName>
        <fullName evidence="2">3061_t:CDS:1</fullName>
    </submittedName>
</protein>
<feature type="non-terminal residue" evidence="2">
    <location>
        <position position="274"/>
    </location>
</feature>
<reference evidence="2" key="1">
    <citation type="submission" date="2021-06" db="EMBL/GenBank/DDBJ databases">
        <authorList>
            <person name="Kallberg Y."/>
            <person name="Tangrot J."/>
            <person name="Rosling A."/>
        </authorList>
    </citation>
    <scope>NUCLEOTIDE SEQUENCE</scope>
    <source>
        <strain evidence="2">FL130A</strain>
    </source>
</reference>
<sequence length="274" mass="30898">QDPSQQLSLQNPASCSGAGYAHQNGPAFWTSIAVNSSSKLNNQQVPHSPVSSLSSIEEDEVIPKKSFEDFSGRAASYSSERSNSSSPLHSSSSGPSDSSMIFSSSMMNVEQSLPNIYAQNQLTENQKELEAQQQQLISLEQQQRLEQQYFQQHIQQPHIVFRTEIGPNFEERKFQYQGHQIPENGTYEIELEKEDCSKRQQKPQSAIIESLKDSKYHNDRKYDPPDSKHPIFIESSSKKSTPGSLRCPETPTKRMKTECSKHTKCGLNNDLIND</sequence>
<feature type="compositionally biased region" description="Polar residues" evidence="1">
    <location>
        <begin position="234"/>
        <end position="243"/>
    </location>
</feature>
<organism evidence="2 3">
    <name type="scientific">Ambispora leptoticha</name>
    <dbReference type="NCBI Taxonomy" id="144679"/>
    <lineage>
        <taxon>Eukaryota</taxon>
        <taxon>Fungi</taxon>
        <taxon>Fungi incertae sedis</taxon>
        <taxon>Mucoromycota</taxon>
        <taxon>Glomeromycotina</taxon>
        <taxon>Glomeromycetes</taxon>
        <taxon>Archaeosporales</taxon>
        <taxon>Ambisporaceae</taxon>
        <taxon>Ambispora</taxon>
    </lineage>
</organism>
<feature type="compositionally biased region" description="Basic and acidic residues" evidence="1">
    <location>
        <begin position="61"/>
        <end position="71"/>
    </location>
</feature>
<name>A0A9N9HWN6_9GLOM</name>
<evidence type="ECO:0000313" key="2">
    <source>
        <dbReference type="EMBL" id="CAG8709744.1"/>
    </source>
</evidence>
<evidence type="ECO:0000313" key="3">
    <source>
        <dbReference type="Proteomes" id="UP000789508"/>
    </source>
</evidence>